<gene>
    <name evidence="1" type="ORF">MF626_001099</name>
</gene>
<name>A0AAE9IGB8_PAEPO</name>
<proteinExistence type="predicted"/>
<protein>
    <submittedName>
        <fullName evidence="1">Uncharacterized protein</fullName>
    </submittedName>
</protein>
<dbReference type="AlphaFoldDB" id="A0AAE9IGB8"/>
<reference evidence="1" key="1">
    <citation type="submission" date="2022-11" db="EMBL/GenBank/DDBJ databases">
        <authorList>
            <person name="Vasilchenko N.G."/>
            <person name="Prazdnova E.V."/>
            <person name="Gorovtsov A.V."/>
            <person name="Chistyakov V.A."/>
            <person name="Pak M.L."/>
        </authorList>
    </citation>
    <scope>NUCLEOTIDE SEQUENCE</scope>
    <source>
        <strain evidence="1">R 4.5</strain>
    </source>
</reference>
<organism evidence="1 2">
    <name type="scientific">Paenibacillus polymyxa</name>
    <name type="common">Bacillus polymyxa</name>
    <dbReference type="NCBI Taxonomy" id="1406"/>
    <lineage>
        <taxon>Bacteria</taxon>
        <taxon>Bacillati</taxon>
        <taxon>Bacillota</taxon>
        <taxon>Bacilli</taxon>
        <taxon>Bacillales</taxon>
        <taxon>Paenibacillaceae</taxon>
        <taxon>Paenibacillus</taxon>
    </lineage>
</organism>
<accession>A0AAE9IGB8</accession>
<sequence>MKPVAKIKSTLDIQLDLTRTIEELTEVISAVIASQPARRKEILKGLDIAIGDALAEIQAQEDQKTDNDSSGKVS</sequence>
<evidence type="ECO:0000313" key="1">
    <source>
        <dbReference type="EMBL" id="URJ51667.1"/>
    </source>
</evidence>
<dbReference type="EMBL" id="CP097770">
    <property type="protein sequence ID" value="URJ51667.1"/>
    <property type="molecule type" value="Genomic_DNA"/>
</dbReference>
<dbReference type="RefSeq" id="WP_250261183.1">
    <property type="nucleotide sequence ID" value="NZ_CP097770.1"/>
</dbReference>
<evidence type="ECO:0000313" key="2">
    <source>
        <dbReference type="Proteomes" id="UP001055784"/>
    </source>
</evidence>
<dbReference type="Proteomes" id="UP001055784">
    <property type="component" value="Chromosome"/>
</dbReference>